<keyword evidence="7" id="KW-0560">Oxidoreductase</keyword>
<dbReference type="AlphaFoldDB" id="A0A2T3A9B6"/>
<dbReference type="GO" id="GO:0046872">
    <property type="term" value="F:metal ion binding"/>
    <property type="evidence" value="ECO:0007669"/>
    <property type="project" value="UniProtKB-KW"/>
</dbReference>
<reference evidence="18 19" key="1">
    <citation type="journal article" date="2018" name="Mycol. Prog.">
        <title>Coniella lustricola, a new species from submerged detritus.</title>
        <authorList>
            <person name="Raudabaugh D.B."/>
            <person name="Iturriaga T."/>
            <person name="Carver A."/>
            <person name="Mondo S."/>
            <person name="Pangilinan J."/>
            <person name="Lipzen A."/>
            <person name="He G."/>
            <person name="Amirebrahimi M."/>
            <person name="Grigoriev I.V."/>
            <person name="Miller A.N."/>
        </authorList>
    </citation>
    <scope>NUCLEOTIDE SEQUENCE [LARGE SCALE GENOMIC DNA]</scope>
    <source>
        <strain evidence="18 19">B22-T-1</strain>
    </source>
</reference>
<keyword evidence="11" id="KW-0119">Carbohydrate metabolism</keyword>
<dbReference type="CDD" id="cd21175">
    <property type="entry name" value="LPMO_AA9"/>
    <property type="match status" value="1"/>
</dbReference>
<evidence type="ECO:0000256" key="11">
    <source>
        <dbReference type="ARBA" id="ARBA00023277"/>
    </source>
</evidence>
<evidence type="ECO:0000259" key="17">
    <source>
        <dbReference type="PROSITE" id="PS51164"/>
    </source>
</evidence>
<dbReference type="GO" id="GO:0005576">
    <property type="term" value="C:extracellular region"/>
    <property type="evidence" value="ECO:0007669"/>
    <property type="project" value="UniProtKB-SubCell"/>
</dbReference>
<comment type="cofactor">
    <cofactor evidence="1">
        <name>Cu(2+)</name>
        <dbReference type="ChEBI" id="CHEBI:29036"/>
    </cofactor>
</comment>
<keyword evidence="9" id="KW-0503">Monooxygenase</keyword>
<evidence type="ECO:0000256" key="5">
    <source>
        <dbReference type="ARBA" id="ARBA00022729"/>
    </source>
</evidence>
<dbReference type="STRING" id="2025994.A0A2T3A9B6"/>
<keyword evidence="8" id="KW-0186">Copper</keyword>
<dbReference type="PROSITE" id="PS00562">
    <property type="entry name" value="CBM1_1"/>
    <property type="match status" value="1"/>
</dbReference>
<comment type="catalytic activity">
    <reaction evidence="14">
        <text>[(1-&gt;4)-beta-D-glucosyl]n+m + reduced acceptor + O2 = 4-dehydro-beta-D-glucosyl-[(1-&gt;4)-beta-D-glucosyl]n-1 + [(1-&gt;4)-beta-D-glucosyl]m + acceptor + H2O.</text>
        <dbReference type="EC" id="1.14.99.56"/>
    </reaction>
</comment>
<dbReference type="PANTHER" id="PTHR33353:SF36">
    <property type="entry name" value="ENDO-BETA-1,4-GLUCANASE D"/>
    <property type="match status" value="1"/>
</dbReference>
<gene>
    <name evidence="18" type="ORF">BD289DRAFT_482336</name>
</gene>
<comment type="similarity">
    <text evidence="13">Belongs to the polysaccharide monooxygenase AA9 family.</text>
</comment>
<evidence type="ECO:0000256" key="12">
    <source>
        <dbReference type="ARBA" id="ARBA00023326"/>
    </source>
</evidence>
<evidence type="ECO:0000256" key="8">
    <source>
        <dbReference type="ARBA" id="ARBA00023008"/>
    </source>
</evidence>
<keyword evidence="12" id="KW-0624">Polysaccharide degradation</keyword>
<evidence type="ECO:0000256" key="2">
    <source>
        <dbReference type="ARBA" id="ARBA00004613"/>
    </source>
</evidence>
<keyword evidence="3" id="KW-0964">Secreted</keyword>
<evidence type="ECO:0000256" key="4">
    <source>
        <dbReference type="ARBA" id="ARBA00022723"/>
    </source>
</evidence>
<evidence type="ECO:0000256" key="3">
    <source>
        <dbReference type="ARBA" id="ARBA00022525"/>
    </source>
</evidence>
<accession>A0A2T3A9B6</accession>
<dbReference type="Pfam" id="PF03443">
    <property type="entry name" value="AA9"/>
    <property type="match status" value="1"/>
</dbReference>
<evidence type="ECO:0000256" key="6">
    <source>
        <dbReference type="ARBA" id="ARBA00023001"/>
    </source>
</evidence>
<comment type="subcellular location">
    <subcellularLocation>
        <location evidence="2">Secreted</location>
    </subcellularLocation>
</comment>
<sequence>MSRLLLAAIAVSTAIAHSHVNDLVINGVYWQGYDPTTFPYETNPPVVVGWTAADLDNGFVAPDAYQTGDIICHKNATPAGGHALVNAGDTIQIDWAVAWPDSHKGPMIDYLAKCDDLCEDQDKMTLEFFKIDQVGYINGSDPGTWGDDVFIENNSSWVVKIPQNILPGNYVLRTEIIALHGAESLDGAQNYPQCFNLAIAGTGTLLPSGTLGTALYQETDPGILYNIYVTSENYTIPGPTLYSGFPSSVAQTSTTAIVTSSAVVPGAVSSGSTTVKSTSASTTVASTTSVKSTSTAQSTTSLSTVTTSAHSTITTSASAAAGQSLYGQCGGSGYTGATSCASGTCTTLNPYYAQCL</sequence>
<dbReference type="OrthoDB" id="4849160at2759"/>
<keyword evidence="6" id="KW-0136">Cellulose degradation</keyword>
<dbReference type="SUPFAM" id="SSF57180">
    <property type="entry name" value="Cellulose-binding domain"/>
    <property type="match status" value="1"/>
</dbReference>
<dbReference type="Pfam" id="PF00734">
    <property type="entry name" value="CBM_1"/>
    <property type="match status" value="1"/>
</dbReference>
<evidence type="ECO:0000313" key="19">
    <source>
        <dbReference type="Proteomes" id="UP000241462"/>
    </source>
</evidence>
<feature type="signal peptide" evidence="16">
    <location>
        <begin position="1"/>
        <end position="16"/>
    </location>
</feature>
<evidence type="ECO:0000256" key="7">
    <source>
        <dbReference type="ARBA" id="ARBA00023002"/>
    </source>
</evidence>
<keyword evidence="19" id="KW-1185">Reference proteome</keyword>
<evidence type="ECO:0000256" key="16">
    <source>
        <dbReference type="SAM" id="SignalP"/>
    </source>
</evidence>
<dbReference type="InterPro" id="IPR005103">
    <property type="entry name" value="AA9_LPMO"/>
</dbReference>
<dbReference type="Proteomes" id="UP000241462">
    <property type="component" value="Unassembled WGS sequence"/>
</dbReference>
<dbReference type="InParanoid" id="A0A2T3A9B6"/>
<keyword evidence="18" id="KW-0378">Hydrolase</keyword>
<feature type="domain" description="CBM1" evidence="17">
    <location>
        <begin position="321"/>
        <end position="356"/>
    </location>
</feature>
<dbReference type="GO" id="GO:0016787">
    <property type="term" value="F:hydrolase activity"/>
    <property type="evidence" value="ECO:0007669"/>
    <property type="project" value="UniProtKB-KW"/>
</dbReference>
<proteinExistence type="inferred from homology"/>
<evidence type="ECO:0000256" key="13">
    <source>
        <dbReference type="ARBA" id="ARBA00044502"/>
    </source>
</evidence>
<evidence type="ECO:0000256" key="1">
    <source>
        <dbReference type="ARBA" id="ARBA00001973"/>
    </source>
</evidence>
<evidence type="ECO:0000256" key="14">
    <source>
        <dbReference type="ARBA" id="ARBA00045077"/>
    </source>
</evidence>
<dbReference type="PANTHER" id="PTHR33353">
    <property type="entry name" value="PUTATIVE (AFU_ORTHOLOGUE AFUA_1G12560)-RELATED"/>
    <property type="match status" value="1"/>
</dbReference>
<evidence type="ECO:0000313" key="18">
    <source>
        <dbReference type="EMBL" id="PSR87131.1"/>
    </source>
</evidence>
<name>A0A2T3A9B6_9PEZI</name>
<dbReference type="GO" id="GO:0030245">
    <property type="term" value="P:cellulose catabolic process"/>
    <property type="evidence" value="ECO:0007669"/>
    <property type="project" value="UniProtKB-KW"/>
</dbReference>
<keyword evidence="4" id="KW-0479">Metal-binding</keyword>
<dbReference type="InterPro" id="IPR035971">
    <property type="entry name" value="CBD_sf"/>
</dbReference>
<dbReference type="SMART" id="SM00236">
    <property type="entry name" value="fCBD"/>
    <property type="match status" value="1"/>
</dbReference>
<dbReference type="EMBL" id="KZ678433">
    <property type="protein sequence ID" value="PSR87131.1"/>
    <property type="molecule type" value="Genomic_DNA"/>
</dbReference>
<evidence type="ECO:0000256" key="9">
    <source>
        <dbReference type="ARBA" id="ARBA00023033"/>
    </source>
</evidence>
<feature type="chain" id="PRO_5015554740" description="lytic cellulose monooxygenase (C4-dehydrogenating)" evidence="16">
    <location>
        <begin position="17"/>
        <end position="356"/>
    </location>
</feature>
<keyword evidence="5 16" id="KW-0732">Signal</keyword>
<dbReference type="GO" id="GO:0030248">
    <property type="term" value="F:cellulose binding"/>
    <property type="evidence" value="ECO:0007669"/>
    <property type="project" value="InterPro"/>
</dbReference>
<dbReference type="PROSITE" id="PS51164">
    <property type="entry name" value="CBM1_2"/>
    <property type="match status" value="1"/>
</dbReference>
<organism evidence="18 19">
    <name type="scientific">Coniella lustricola</name>
    <dbReference type="NCBI Taxonomy" id="2025994"/>
    <lineage>
        <taxon>Eukaryota</taxon>
        <taxon>Fungi</taxon>
        <taxon>Dikarya</taxon>
        <taxon>Ascomycota</taxon>
        <taxon>Pezizomycotina</taxon>
        <taxon>Sordariomycetes</taxon>
        <taxon>Sordariomycetidae</taxon>
        <taxon>Diaporthales</taxon>
        <taxon>Schizoparmaceae</taxon>
        <taxon>Coniella</taxon>
    </lineage>
</organism>
<keyword evidence="10" id="KW-1015">Disulfide bond</keyword>
<protein>
    <recommendedName>
        <fullName evidence="15">lytic cellulose monooxygenase (C4-dehydrogenating)</fullName>
        <ecNumber evidence="15">1.14.99.56</ecNumber>
    </recommendedName>
</protein>
<dbReference type="InterPro" id="IPR049892">
    <property type="entry name" value="AA9"/>
</dbReference>
<evidence type="ECO:0000256" key="10">
    <source>
        <dbReference type="ARBA" id="ARBA00023157"/>
    </source>
</evidence>
<dbReference type="GO" id="GO:0004497">
    <property type="term" value="F:monooxygenase activity"/>
    <property type="evidence" value="ECO:0007669"/>
    <property type="project" value="UniProtKB-KW"/>
</dbReference>
<dbReference type="InterPro" id="IPR000254">
    <property type="entry name" value="CBD"/>
</dbReference>
<evidence type="ECO:0000256" key="15">
    <source>
        <dbReference type="ARBA" id="ARBA00047174"/>
    </source>
</evidence>
<dbReference type="EC" id="1.14.99.56" evidence="15"/>
<dbReference type="Gene3D" id="2.70.50.70">
    <property type="match status" value="1"/>
</dbReference>